<dbReference type="Ensembl" id="ENSJHYT00000005427.1">
    <property type="protein sequence ID" value="ENSJHYP00000004390.1"/>
    <property type="gene ID" value="ENSJHYG00000003640.1"/>
</dbReference>
<evidence type="ECO:0000313" key="1">
    <source>
        <dbReference type="Ensembl" id="ENSJHYP00000004390.1"/>
    </source>
</evidence>
<accession>A0A8C5IMX7</accession>
<proteinExistence type="predicted"/>
<sequence length="68" mass="7432">FYRTIRTITFTSVLSTKLLSPFSTCNQFLIDPSCSDKTDCHGSMSAPSKGVPLENCNTSDNLHTVCLS</sequence>
<reference evidence="1" key="1">
    <citation type="submission" date="2025-08" db="UniProtKB">
        <authorList>
            <consortium name="Ensembl"/>
        </authorList>
    </citation>
    <scope>IDENTIFICATION</scope>
</reference>
<organism evidence="1 2">
    <name type="scientific">Junco hyemalis</name>
    <name type="common">Dark-eyed junco</name>
    <dbReference type="NCBI Taxonomy" id="40217"/>
    <lineage>
        <taxon>Eukaryota</taxon>
        <taxon>Metazoa</taxon>
        <taxon>Chordata</taxon>
        <taxon>Craniata</taxon>
        <taxon>Vertebrata</taxon>
        <taxon>Euteleostomi</taxon>
        <taxon>Archelosauria</taxon>
        <taxon>Archosauria</taxon>
        <taxon>Dinosauria</taxon>
        <taxon>Saurischia</taxon>
        <taxon>Theropoda</taxon>
        <taxon>Coelurosauria</taxon>
        <taxon>Aves</taxon>
        <taxon>Neognathae</taxon>
        <taxon>Neoaves</taxon>
        <taxon>Telluraves</taxon>
        <taxon>Australaves</taxon>
        <taxon>Passeriformes</taxon>
        <taxon>Passerellidae</taxon>
        <taxon>Junco</taxon>
    </lineage>
</organism>
<dbReference type="AlphaFoldDB" id="A0A8C5IMX7"/>
<protein>
    <submittedName>
        <fullName evidence="1">Uncharacterized protein</fullName>
    </submittedName>
</protein>
<reference evidence="1" key="2">
    <citation type="submission" date="2025-09" db="UniProtKB">
        <authorList>
            <consortium name="Ensembl"/>
        </authorList>
    </citation>
    <scope>IDENTIFICATION</scope>
</reference>
<dbReference type="Proteomes" id="UP000694408">
    <property type="component" value="Unplaced"/>
</dbReference>
<evidence type="ECO:0000313" key="2">
    <source>
        <dbReference type="Proteomes" id="UP000694408"/>
    </source>
</evidence>
<name>A0A8C5IMX7_JUNHY</name>
<keyword evidence="2" id="KW-1185">Reference proteome</keyword>